<dbReference type="Proteomes" id="UP001164250">
    <property type="component" value="Chromosome 11"/>
</dbReference>
<keyword evidence="2" id="KW-1185">Reference proteome</keyword>
<gene>
    <name evidence="1" type="ORF">Patl1_29643</name>
</gene>
<dbReference type="EMBL" id="CM047907">
    <property type="protein sequence ID" value="KAJ0084543.1"/>
    <property type="molecule type" value="Genomic_DNA"/>
</dbReference>
<reference evidence="2" key="1">
    <citation type="journal article" date="2023" name="G3 (Bethesda)">
        <title>Genome assembly and association tests identify interacting loci associated with vigor, precocity, and sex in interspecific pistachio rootstocks.</title>
        <authorList>
            <person name="Palmer W."/>
            <person name="Jacygrad E."/>
            <person name="Sagayaradj S."/>
            <person name="Cavanaugh K."/>
            <person name="Han R."/>
            <person name="Bertier L."/>
            <person name="Beede B."/>
            <person name="Kafkas S."/>
            <person name="Golino D."/>
            <person name="Preece J."/>
            <person name="Michelmore R."/>
        </authorList>
    </citation>
    <scope>NUCLEOTIDE SEQUENCE [LARGE SCALE GENOMIC DNA]</scope>
</reference>
<evidence type="ECO:0000313" key="1">
    <source>
        <dbReference type="EMBL" id="KAJ0084543.1"/>
    </source>
</evidence>
<accession>A0ACC1ABD0</accession>
<organism evidence="1 2">
    <name type="scientific">Pistacia atlantica</name>
    <dbReference type="NCBI Taxonomy" id="434234"/>
    <lineage>
        <taxon>Eukaryota</taxon>
        <taxon>Viridiplantae</taxon>
        <taxon>Streptophyta</taxon>
        <taxon>Embryophyta</taxon>
        <taxon>Tracheophyta</taxon>
        <taxon>Spermatophyta</taxon>
        <taxon>Magnoliopsida</taxon>
        <taxon>eudicotyledons</taxon>
        <taxon>Gunneridae</taxon>
        <taxon>Pentapetalae</taxon>
        <taxon>rosids</taxon>
        <taxon>malvids</taxon>
        <taxon>Sapindales</taxon>
        <taxon>Anacardiaceae</taxon>
        <taxon>Pistacia</taxon>
    </lineage>
</organism>
<protein>
    <submittedName>
        <fullName evidence="1">Uncharacterized protein</fullName>
    </submittedName>
</protein>
<sequence length="264" mass="30238">MVLENQLPLFILKDLFDLAKRELHANIYEGLSVSKLTCDLWKGMVIDLLIEDKLFEKHFSEAEHFVDLITLCLQPSELGNQNGKLKTIVTPTVTELHQAGVTFKEGSSSHLLNIRFKYGALEIPKLTLDDATEALLRNLQDFQGLNCESNYVNDYIAIMNYLVNSPKDAELLVQNGIIENWLSRSEDVSTLFRNLQRETNIYDYNFTYAGLNDDLKAYCKSPWHKWKATLKHNYFNTPWASISVIAAVVLLLLTFIQTVFSIIK</sequence>
<name>A0ACC1ABD0_9ROSI</name>
<comment type="caution">
    <text evidence="1">The sequence shown here is derived from an EMBL/GenBank/DDBJ whole genome shotgun (WGS) entry which is preliminary data.</text>
</comment>
<evidence type="ECO:0000313" key="2">
    <source>
        <dbReference type="Proteomes" id="UP001164250"/>
    </source>
</evidence>
<proteinExistence type="predicted"/>